<feature type="transmembrane region" description="Helical" evidence="8">
    <location>
        <begin position="166"/>
        <end position="189"/>
    </location>
</feature>
<gene>
    <name evidence="9" type="ORF">Xvie_02730</name>
</gene>
<evidence type="ECO:0000313" key="9">
    <source>
        <dbReference type="EMBL" id="OTA15448.1"/>
    </source>
</evidence>
<keyword evidence="4" id="KW-1003">Cell membrane</keyword>
<evidence type="ECO:0000256" key="4">
    <source>
        <dbReference type="ARBA" id="ARBA00022475"/>
    </source>
</evidence>
<comment type="subcellular location">
    <subcellularLocation>
        <location evidence="1">Cell membrane</location>
        <topology evidence="1">Multi-pass membrane protein</topology>
    </subcellularLocation>
</comment>
<protein>
    <submittedName>
        <fullName evidence="9">Putative transporter YfdV</fullName>
    </submittedName>
</protein>
<dbReference type="Pfam" id="PF03547">
    <property type="entry name" value="Mem_trans"/>
    <property type="match status" value="1"/>
</dbReference>
<name>A0A1Y2SCG5_9GAMM</name>
<feature type="transmembrane region" description="Helical" evidence="8">
    <location>
        <begin position="297"/>
        <end position="317"/>
    </location>
</feature>
<dbReference type="STRING" id="351656.Xvie_02730"/>
<feature type="transmembrane region" description="Helical" evidence="8">
    <location>
        <begin position="264"/>
        <end position="285"/>
    </location>
</feature>
<evidence type="ECO:0000256" key="6">
    <source>
        <dbReference type="ARBA" id="ARBA00022989"/>
    </source>
</evidence>
<dbReference type="PANTHER" id="PTHR36838">
    <property type="entry name" value="AUXIN EFFLUX CARRIER FAMILY PROTEIN"/>
    <property type="match status" value="1"/>
</dbReference>
<dbReference type="PANTHER" id="PTHR36838:SF3">
    <property type="entry name" value="TRANSPORTER AUXIN EFFLUX CARRIER EC FAMILY"/>
    <property type="match status" value="1"/>
</dbReference>
<comment type="similarity">
    <text evidence="2">Belongs to the auxin efflux carrier (TC 2.A.69) family.</text>
</comment>
<dbReference type="GO" id="GO:0005886">
    <property type="term" value="C:plasma membrane"/>
    <property type="evidence" value="ECO:0007669"/>
    <property type="project" value="UniProtKB-SubCell"/>
</dbReference>
<feature type="transmembrane region" description="Helical" evidence="8">
    <location>
        <begin position="237"/>
        <end position="258"/>
    </location>
</feature>
<feature type="transmembrane region" description="Helical" evidence="8">
    <location>
        <begin position="93"/>
        <end position="115"/>
    </location>
</feature>
<keyword evidence="7 8" id="KW-0472">Membrane</keyword>
<evidence type="ECO:0000313" key="10">
    <source>
        <dbReference type="Proteomes" id="UP000194350"/>
    </source>
</evidence>
<dbReference type="Proteomes" id="UP000194350">
    <property type="component" value="Unassembled WGS sequence"/>
</dbReference>
<dbReference type="InterPro" id="IPR004776">
    <property type="entry name" value="Mem_transp_PIN-like"/>
</dbReference>
<keyword evidence="10" id="KW-1185">Reference proteome</keyword>
<dbReference type="EMBL" id="MUBJ01000015">
    <property type="protein sequence ID" value="OTA15448.1"/>
    <property type="molecule type" value="Genomic_DNA"/>
</dbReference>
<dbReference type="InterPro" id="IPR038770">
    <property type="entry name" value="Na+/solute_symporter_sf"/>
</dbReference>
<evidence type="ECO:0000256" key="2">
    <source>
        <dbReference type="ARBA" id="ARBA00010145"/>
    </source>
</evidence>
<feature type="transmembrane region" description="Helical" evidence="8">
    <location>
        <begin position="60"/>
        <end position="81"/>
    </location>
</feature>
<organism evidence="9 10">
    <name type="scientific">Xenorhabdus vietnamensis</name>
    <dbReference type="NCBI Taxonomy" id="351656"/>
    <lineage>
        <taxon>Bacteria</taxon>
        <taxon>Pseudomonadati</taxon>
        <taxon>Pseudomonadota</taxon>
        <taxon>Gammaproteobacteria</taxon>
        <taxon>Enterobacterales</taxon>
        <taxon>Morganellaceae</taxon>
        <taxon>Xenorhabdus</taxon>
    </lineage>
</organism>
<keyword evidence="3" id="KW-0813">Transport</keyword>
<feature type="transmembrane region" description="Helical" evidence="8">
    <location>
        <begin position="35"/>
        <end position="54"/>
    </location>
</feature>
<comment type="caution">
    <text evidence="9">The sequence shown here is derived from an EMBL/GenBank/DDBJ whole genome shotgun (WGS) entry which is preliminary data.</text>
</comment>
<feature type="transmembrane region" description="Helical" evidence="8">
    <location>
        <begin position="6"/>
        <end position="23"/>
    </location>
</feature>
<evidence type="ECO:0000256" key="1">
    <source>
        <dbReference type="ARBA" id="ARBA00004651"/>
    </source>
</evidence>
<reference evidence="9 10" key="1">
    <citation type="submission" date="2016-10" db="EMBL/GenBank/DDBJ databases">
        <title>Systematic genetic and metabolomic analysis of Xenorhabdus and Photorhabdus spp., highlights the requirements for a dual symbiotic and pathogenic life style.</title>
        <authorList>
            <person name="Tobias N.J."/>
            <person name="Wolff H."/>
            <person name="Djahanschiri B."/>
            <person name="Pidot S.J."/>
            <person name="Stinear T.P."/>
            <person name="Ebersberger I."/>
            <person name="Bode H.B."/>
        </authorList>
    </citation>
    <scope>NUCLEOTIDE SEQUENCE [LARGE SCALE GENOMIC DNA]</scope>
    <source>
        <strain evidence="9 10">DSM 22392</strain>
    </source>
</reference>
<accession>A0A1Y2SCG5</accession>
<feature type="transmembrane region" description="Helical" evidence="8">
    <location>
        <begin position="121"/>
        <end position="145"/>
    </location>
</feature>
<dbReference type="OrthoDB" id="9810457at2"/>
<proteinExistence type="inferred from homology"/>
<feature type="transmembrane region" description="Helical" evidence="8">
    <location>
        <begin position="195"/>
        <end position="216"/>
    </location>
</feature>
<dbReference type="Gene3D" id="1.20.1530.20">
    <property type="match status" value="2"/>
</dbReference>
<evidence type="ECO:0000256" key="5">
    <source>
        <dbReference type="ARBA" id="ARBA00022692"/>
    </source>
</evidence>
<evidence type="ECO:0000256" key="3">
    <source>
        <dbReference type="ARBA" id="ARBA00022448"/>
    </source>
</evidence>
<evidence type="ECO:0000256" key="8">
    <source>
        <dbReference type="SAM" id="Phobius"/>
    </source>
</evidence>
<dbReference type="AlphaFoldDB" id="A0A1Y2SCG5"/>
<keyword evidence="6 8" id="KW-1133">Transmembrane helix</keyword>
<dbReference type="RefSeq" id="WP_086109816.1">
    <property type="nucleotide sequence ID" value="NZ_CAWNGD010000057.1"/>
</dbReference>
<sequence length="319" mass="34367">MFMTVVPIFLVIFVGYCFGRLNPDSGHSDKLINDYVLYIALPALLFLAIARADTSELQQWKFIVASLAGIGVTYVSGMLLAKFMGVMLPQSSILSMGACYGTTGYLGLPILISVYGESAAFPAAIATILHNIPVIIVVIITYDILSARQSGSKTSISQSFIKALKATLSNPLMISVMMGLAFVCFDIPVPEFLQLVAEFLGNATGPTALFALGLGLSRLKFKEHINGEALKLVVPMLLLKLGIQPLVTFICAYYLLGMQQTDDIWLIVAIIMAAQPIGAGVYVFANKYGFKQEVISLSIIISLLISLVTISTVLQLLPA</sequence>
<keyword evidence="5 8" id="KW-0812">Transmembrane</keyword>
<evidence type="ECO:0000256" key="7">
    <source>
        <dbReference type="ARBA" id="ARBA00023136"/>
    </source>
</evidence>
<dbReference type="GO" id="GO:0055085">
    <property type="term" value="P:transmembrane transport"/>
    <property type="evidence" value="ECO:0007669"/>
    <property type="project" value="InterPro"/>
</dbReference>